<feature type="domain" description="Ketoreductase" evidence="2">
    <location>
        <begin position="8"/>
        <end position="192"/>
    </location>
</feature>
<organism evidence="3 4">
    <name type="scientific">Jiella mangrovi</name>
    <dbReference type="NCBI Taxonomy" id="2821407"/>
    <lineage>
        <taxon>Bacteria</taxon>
        <taxon>Pseudomonadati</taxon>
        <taxon>Pseudomonadota</taxon>
        <taxon>Alphaproteobacteria</taxon>
        <taxon>Hyphomicrobiales</taxon>
        <taxon>Aurantimonadaceae</taxon>
        <taxon>Jiella</taxon>
    </lineage>
</organism>
<dbReference type="Proteomes" id="UP000678276">
    <property type="component" value="Unassembled WGS sequence"/>
</dbReference>
<name>A0ABS4BLX9_9HYPH</name>
<dbReference type="RefSeq" id="WP_209596795.1">
    <property type="nucleotide sequence ID" value="NZ_JAGJCF010000019.1"/>
</dbReference>
<dbReference type="PANTHER" id="PTHR42879">
    <property type="entry name" value="3-OXOACYL-(ACYL-CARRIER-PROTEIN) REDUCTASE"/>
    <property type="match status" value="1"/>
</dbReference>
<dbReference type="InterPro" id="IPR057326">
    <property type="entry name" value="KR_dom"/>
</dbReference>
<dbReference type="Pfam" id="PF13561">
    <property type="entry name" value="adh_short_C2"/>
    <property type="match status" value="1"/>
</dbReference>
<dbReference type="EMBL" id="JAGJCF010000019">
    <property type="protein sequence ID" value="MBP0617738.1"/>
    <property type="molecule type" value="Genomic_DNA"/>
</dbReference>
<evidence type="ECO:0000313" key="4">
    <source>
        <dbReference type="Proteomes" id="UP000678276"/>
    </source>
</evidence>
<comment type="similarity">
    <text evidence="1">Belongs to the short-chain dehydrogenases/reductases (SDR) family.</text>
</comment>
<keyword evidence="4" id="KW-1185">Reference proteome</keyword>
<dbReference type="PANTHER" id="PTHR42879:SF2">
    <property type="entry name" value="3-OXOACYL-[ACYL-CARRIER-PROTEIN] REDUCTASE FABG"/>
    <property type="match status" value="1"/>
</dbReference>
<gene>
    <name evidence="3" type="ORF">J6595_19300</name>
</gene>
<dbReference type="PRINTS" id="PR00080">
    <property type="entry name" value="SDRFAMILY"/>
</dbReference>
<evidence type="ECO:0000256" key="1">
    <source>
        <dbReference type="ARBA" id="ARBA00006484"/>
    </source>
</evidence>
<evidence type="ECO:0000259" key="2">
    <source>
        <dbReference type="SMART" id="SM00822"/>
    </source>
</evidence>
<dbReference type="PRINTS" id="PR00081">
    <property type="entry name" value="GDHRDH"/>
</dbReference>
<dbReference type="InterPro" id="IPR036291">
    <property type="entry name" value="NAD(P)-bd_dom_sf"/>
</dbReference>
<comment type="caution">
    <text evidence="3">The sequence shown here is derived from an EMBL/GenBank/DDBJ whole genome shotgun (WGS) entry which is preliminary data.</text>
</comment>
<sequence length="249" mass="25532">MTGKLKGRTALVPGGASGIGRAIANLFASEGAKVAIIDLGTALPDKVRAELEAIGADFHYAACDVTDPEGVATALDEITTALGAPTILVNAAGIDEVAPLEDVSLALWNRMLAVHLTGTFLVTQAVLPAMRAARWGRIINLASQLGHRGAPGMVPYCAAKAGIFGFTKALAHETAEAGITVNCLAPGPIDTPLVASLPPEVVDAVVAQLPMKRLGRVEEVAGSALLLASEEGGFYTGVSLNMNGGHYMI</sequence>
<dbReference type="InterPro" id="IPR050259">
    <property type="entry name" value="SDR"/>
</dbReference>
<evidence type="ECO:0000313" key="3">
    <source>
        <dbReference type="EMBL" id="MBP0617738.1"/>
    </source>
</evidence>
<dbReference type="SUPFAM" id="SSF51735">
    <property type="entry name" value="NAD(P)-binding Rossmann-fold domains"/>
    <property type="match status" value="1"/>
</dbReference>
<protein>
    <submittedName>
        <fullName evidence="3">SDR family oxidoreductase</fullName>
    </submittedName>
</protein>
<reference evidence="3 4" key="1">
    <citation type="submission" date="2021-04" db="EMBL/GenBank/DDBJ databases">
        <title>Whole genome sequence of Jiella sp. KSK16Y-1.</title>
        <authorList>
            <person name="Tuo L."/>
        </authorList>
    </citation>
    <scope>NUCLEOTIDE SEQUENCE [LARGE SCALE GENOMIC DNA]</scope>
    <source>
        <strain evidence="3 4">KSK16Y-1</strain>
    </source>
</reference>
<dbReference type="NCBIfam" id="NF009466">
    <property type="entry name" value="PRK12826.1-2"/>
    <property type="match status" value="1"/>
</dbReference>
<dbReference type="SMART" id="SM00822">
    <property type="entry name" value="PKS_KR"/>
    <property type="match status" value="1"/>
</dbReference>
<dbReference type="InterPro" id="IPR020904">
    <property type="entry name" value="Sc_DH/Rdtase_CS"/>
</dbReference>
<dbReference type="InterPro" id="IPR002347">
    <property type="entry name" value="SDR_fam"/>
</dbReference>
<accession>A0ABS4BLX9</accession>
<dbReference type="Gene3D" id="3.40.50.720">
    <property type="entry name" value="NAD(P)-binding Rossmann-like Domain"/>
    <property type="match status" value="1"/>
</dbReference>
<proteinExistence type="inferred from homology"/>
<dbReference type="PROSITE" id="PS00061">
    <property type="entry name" value="ADH_SHORT"/>
    <property type="match status" value="1"/>
</dbReference>